<dbReference type="Pfam" id="PF00561">
    <property type="entry name" value="Abhydrolase_1"/>
    <property type="match status" value="1"/>
</dbReference>
<reference evidence="3 4" key="1">
    <citation type="submission" date="2020-10" db="EMBL/GenBank/DDBJ databases">
        <authorList>
            <person name="Klimov P.B."/>
            <person name="Dyachkov S.M."/>
            <person name="Chetverikov P.E."/>
        </authorList>
    </citation>
    <scope>NUCLEOTIDE SEQUENCE [LARGE SCALE GENOMIC DNA]</scope>
    <source>
        <strain evidence="3">BMOC 18-1129-001#AD2665</strain>
        <tissue evidence="3">Entire mites</tissue>
    </source>
</reference>
<dbReference type="SUPFAM" id="SSF53474">
    <property type="entry name" value="alpha/beta-Hydrolases"/>
    <property type="match status" value="1"/>
</dbReference>
<keyword evidence="4" id="KW-1185">Reference proteome</keyword>
<dbReference type="InterPro" id="IPR029058">
    <property type="entry name" value="AB_hydrolase_fold"/>
</dbReference>
<protein>
    <submittedName>
        <fullName evidence="3">Valacyclovir hydrolase</fullName>
    </submittedName>
</protein>
<feature type="region of interest" description="Disordered" evidence="1">
    <location>
        <begin position="1"/>
        <end position="78"/>
    </location>
</feature>
<dbReference type="EMBL" id="JAIFTH010000235">
    <property type="protein sequence ID" value="KAG9510099.1"/>
    <property type="molecule type" value="Genomic_DNA"/>
</dbReference>
<evidence type="ECO:0000313" key="3">
    <source>
        <dbReference type="EMBL" id="KAG9510099.1"/>
    </source>
</evidence>
<feature type="region of interest" description="Disordered" evidence="1">
    <location>
        <begin position="197"/>
        <end position="226"/>
    </location>
</feature>
<accession>A0ABQ7S9J3</accession>
<name>A0ABQ7S9J3_9ACAR</name>
<dbReference type="Gene3D" id="3.40.50.1820">
    <property type="entry name" value="alpha/beta hydrolase"/>
    <property type="match status" value="1"/>
</dbReference>
<keyword evidence="3" id="KW-0378">Hydrolase</keyword>
<comment type="caution">
    <text evidence="3">The sequence shown here is derived from an EMBL/GenBank/DDBJ whole genome shotgun (WGS) entry which is preliminary data.</text>
</comment>
<proteinExistence type="predicted"/>
<feature type="compositionally biased region" description="Basic residues" evidence="1">
    <location>
        <begin position="25"/>
        <end position="62"/>
    </location>
</feature>
<dbReference type="GO" id="GO:0016787">
    <property type="term" value="F:hydrolase activity"/>
    <property type="evidence" value="ECO:0007669"/>
    <property type="project" value="UniProtKB-KW"/>
</dbReference>
<evidence type="ECO:0000256" key="1">
    <source>
        <dbReference type="SAM" id="MobiDB-lite"/>
    </source>
</evidence>
<dbReference type="Proteomes" id="UP000825002">
    <property type="component" value="Unassembled WGS sequence"/>
</dbReference>
<dbReference type="PANTHER" id="PTHR46331:SF2">
    <property type="entry name" value="VALACYCLOVIR HYDROLASE"/>
    <property type="match status" value="1"/>
</dbReference>
<evidence type="ECO:0000259" key="2">
    <source>
        <dbReference type="Pfam" id="PF00561"/>
    </source>
</evidence>
<dbReference type="PANTHER" id="PTHR46331">
    <property type="entry name" value="VALACYCLOVIR HYDROLASE"/>
    <property type="match status" value="1"/>
</dbReference>
<dbReference type="InterPro" id="IPR000073">
    <property type="entry name" value="AB_hydrolase_1"/>
</dbReference>
<feature type="domain" description="AB hydrolase-1" evidence="2">
    <location>
        <begin position="294"/>
        <end position="396"/>
    </location>
</feature>
<gene>
    <name evidence="3" type="primary">Bphl</name>
    <name evidence="3" type="ORF">GZH46_01369</name>
</gene>
<organism evidence="3 4">
    <name type="scientific">Fragariocoptes setiger</name>
    <dbReference type="NCBI Taxonomy" id="1670756"/>
    <lineage>
        <taxon>Eukaryota</taxon>
        <taxon>Metazoa</taxon>
        <taxon>Ecdysozoa</taxon>
        <taxon>Arthropoda</taxon>
        <taxon>Chelicerata</taxon>
        <taxon>Arachnida</taxon>
        <taxon>Acari</taxon>
        <taxon>Acariformes</taxon>
        <taxon>Trombidiformes</taxon>
        <taxon>Prostigmata</taxon>
        <taxon>Eupodina</taxon>
        <taxon>Eriophyoidea</taxon>
        <taxon>Phytoptidae</taxon>
        <taxon>Fragariocoptes</taxon>
    </lineage>
</organism>
<evidence type="ECO:0000313" key="4">
    <source>
        <dbReference type="Proteomes" id="UP000825002"/>
    </source>
</evidence>
<feature type="compositionally biased region" description="Basic and acidic residues" evidence="1">
    <location>
        <begin position="208"/>
        <end position="226"/>
    </location>
</feature>
<feature type="compositionally biased region" description="Basic and acidic residues" evidence="1">
    <location>
        <begin position="14"/>
        <end position="24"/>
    </location>
</feature>
<sequence>MTYSNMDQKHRHYERSNGEKDRSFHRNRFRVRSRTPPRGRSRIRELHRRSRSTSSKRRHHDNKSHSEKRQHESRRKISHKEVITLSQRLLDKVPEAKNWTAIELDVNTKLTPLQSYAEDREFLIEKLFSLLNSDELLGIAKSVGFEDLNIGQIEVYCRRQLEDLPITELVSIIEGKDMQSETLHILPDECDAHIDEKDTVKGSPSIGKSKEPVSPKSTEDEKHTCPRTELEQIEIETRARLVQSILTKRYSPPALPLEDSSSESSADSVLISRHIRDIDGIKIYHEIHGNGPSTLLLIHGSVGSTKDFDLQLRKGGLNLDEFTVVAVDLPGYGRSKPPVREFSNDLYETDAEAMMKLMKELNFKTYSVAGWDDGAKVAAFIAIKYPGRVNCLILWGFVPHLDDHSCRAIGRTRDVELFDPVALEYYESVYGYDEFVEQWHKYVDFIVSSMRTKKRYDMREKLTKIKCPTLIVHGDIDPIVDYNLHVKTTETLIPDSFVVHFNTASHNIHQSYSNHFNEVMSGFIISTRS</sequence>